<dbReference type="Proteomes" id="UP001303160">
    <property type="component" value="Unassembled WGS sequence"/>
</dbReference>
<gene>
    <name evidence="1" type="ORF">QBC40DRAFT_293878</name>
</gene>
<comment type="caution">
    <text evidence="1">The sequence shown here is derived from an EMBL/GenBank/DDBJ whole genome shotgun (WGS) entry which is preliminary data.</text>
</comment>
<proteinExistence type="predicted"/>
<name>A0AAN7AW51_9PEZI</name>
<accession>A0AAN7AW51</accession>
<protein>
    <submittedName>
        <fullName evidence="1">Uncharacterized protein</fullName>
    </submittedName>
</protein>
<dbReference type="AlphaFoldDB" id="A0AAN7AW51"/>
<keyword evidence="2" id="KW-1185">Reference proteome</keyword>
<evidence type="ECO:0000313" key="2">
    <source>
        <dbReference type="Proteomes" id="UP001303160"/>
    </source>
</evidence>
<sequence length="133" mass="15584">MLAMKDENSTILGGKAKLMKSNLRWNRSWRAVSTEGMWEYTFLYVFGETERELCYLDISAVLSSICVAQAEGYREKQCRNKVYSYFPDWTRAPTGDEDGDDVNYDLIIEGNQIDFDLRPWWSWIVGIDLCQHF</sequence>
<evidence type="ECO:0000313" key="1">
    <source>
        <dbReference type="EMBL" id="KAK4203481.1"/>
    </source>
</evidence>
<reference evidence="1" key="1">
    <citation type="journal article" date="2023" name="Mol. Phylogenet. Evol.">
        <title>Genome-scale phylogeny and comparative genomics of the fungal order Sordariales.</title>
        <authorList>
            <person name="Hensen N."/>
            <person name="Bonometti L."/>
            <person name="Westerberg I."/>
            <person name="Brannstrom I.O."/>
            <person name="Guillou S."/>
            <person name="Cros-Aarteil S."/>
            <person name="Calhoun S."/>
            <person name="Haridas S."/>
            <person name="Kuo A."/>
            <person name="Mondo S."/>
            <person name="Pangilinan J."/>
            <person name="Riley R."/>
            <person name="LaButti K."/>
            <person name="Andreopoulos B."/>
            <person name="Lipzen A."/>
            <person name="Chen C."/>
            <person name="Yan M."/>
            <person name="Daum C."/>
            <person name="Ng V."/>
            <person name="Clum A."/>
            <person name="Steindorff A."/>
            <person name="Ohm R.A."/>
            <person name="Martin F."/>
            <person name="Silar P."/>
            <person name="Natvig D.O."/>
            <person name="Lalanne C."/>
            <person name="Gautier V."/>
            <person name="Ament-Velasquez S.L."/>
            <person name="Kruys A."/>
            <person name="Hutchinson M.I."/>
            <person name="Powell A.J."/>
            <person name="Barry K."/>
            <person name="Miller A.N."/>
            <person name="Grigoriev I.V."/>
            <person name="Debuchy R."/>
            <person name="Gladieux P."/>
            <person name="Hiltunen Thoren M."/>
            <person name="Johannesson H."/>
        </authorList>
    </citation>
    <scope>NUCLEOTIDE SEQUENCE</scope>
    <source>
        <strain evidence="1">CBS 315.58</strain>
    </source>
</reference>
<dbReference type="EMBL" id="MU863889">
    <property type="protein sequence ID" value="KAK4203481.1"/>
    <property type="molecule type" value="Genomic_DNA"/>
</dbReference>
<organism evidence="1 2">
    <name type="scientific">Triangularia verruculosa</name>
    <dbReference type="NCBI Taxonomy" id="2587418"/>
    <lineage>
        <taxon>Eukaryota</taxon>
        <taxon>Fungi</taxon>
        <taxon>Dikarya</taxon>
        <taxon>Ascomycota</taxon>
        <taxon>Pezizomycotina</taxon>
        <taxon>Sordariomycetes</taxon>
        <taxon>Sordariomycetidae</taxon>
        <taxon>Sordariales</taxon>
        <taxon>Podosporaceae</taxon>
        <taxon>Triangularia</taxon>
    </lineage>
</organism>
<reference evidence="1" key="2">
    <citation type="submission" date="2023-05" db="EMBL/GenBank/DDBJ databases">
        <authorList>
            <consortium name="Lawrence Berkeley National Laboratory"/>
            <person name="Steindorff A."/>
            <person name="Hensen N."/>
            <person name="Bonometti L."/>
            <person name="Westerberg I."/>
            <person name="Brannstrom I.O."/>
            <person name="Guillou S."/>
            <person name="Cros-Aarteil S."/>
            <person name="Calhoun S."/>
            <person name="Haridas S."/>
            <person name="Kuo A."/>
            <person name="Mondo S."/>
            <person name="Pangilinan J."/>
            <person name="Riley R."/>
            <person name="Labutti K."/>
            <person name="Andreopoulos B."/>
            <person name="Lipzen A."/>
            <person name="Chen C."/>
            <person name="Yanf M."/>
            <person name="Daum C."/>
            <person name="Ng V."/>
            <person name="Clum A."/>
            <person name="Ohm R."/>
            <person name="Martin F."/>
            <person name="Silar P."/>
            <person name="Natvig D."/>
            <person name="Lalanne C."/>
            <person name="Gautier V."/>
            <person name="Ament-Velasquez S.L."/>
            <person name="Kruys A."/>
            <person name="Hutchinson M.I."/>
            <person name="Powell A.J."/>
            <person name="Barry K."/>
            <person name="Miller A.N."/>
            <person name="Grigoriev I.V."/>
            <person name="Debuchy R."/>
            <person name="Gladieux P."/>
            <person name="Thoren M.H."/>
            <person name="Johannesson H."/>
        </authorList>
    </citation>
    <scope>NUCLEOTIDE SEQUENCE</scope>
    <source>
        <strain evidence="1">CBS 315.58</strain>
    </source>
</reference>